<name>A0ABU0S767_9HYPH</name>
<accession>A0ABU0S767</accession>
<sequence length="54" mass="5963">MINACGMNLIFASGPAANSGANIKSLYWNHMLIGGLADSNIRNKHDRNEMRMLE</sequence>
<dbReference type="EMBL" id="JAUSZT010000003">
    <property type="protein sequence ID" value="MDQ0996598.1"/>
    <property type="molecule type" value="Genomic_DNA"/>
</dbReference>
<protein>
    <submittedName>
        <fullName evidence="1">Uncharacterized protein</fullName>
    </submittedName>
</protein>
<reference evidence="1 2" key="1">
    <citation type="submission" date="2023-07" db="EMBL/GenBank/DDBJ databases">
        <title>Comparative genomics of wheat-associated soil bacteria to identify genetic determinants of phenazine resistance.</title>
        <authorList>
            <person name="Mouncey N."/>
        </authorList>
    </citation>
    <scope>NUCLEOTIDE SEQUENCE [LARGE SCALE GENOMIC DNA]</scope>
    <source>
        <strain evidence="1 2">W4I11</strain>
    </source>
</reference>
<gene>
    <name evidence="1" type="ORF">QFZ34_001780</name>
</gene>
<evidence type="ECO:0000313" key="2">
    <source>
        <dbReference type="Proteomes" id="UP001237780"/>
    </source>
</evidence>
<comment type="caution">
    <text evidence="1">The sequence shown here is derived from an EMBL/GenBank/DDBJ whole genome shotgun (WGS) entry which is preliminary data.</text>
</comment>
<proteinExistence type="predicted"/>
<keyword evidence="2" id="KW-1185">Reference proteome</keyword>
<organism evidence="1 2">
    <name type="scientific">Phyllobacterium ifriqiyense</name>
    <dbReference type="NCBI Taxonomy" id="314238"/>
    <lineage>
        <taxon>Bacteria</taxon>
        <taxon>Pseudomonadati</taxon>
        <taxon>Pseudomonadota</taxon>
        <taxon>Alphaproteobacteria</taxon>
        <taxon>Hyphomicrobiales</taxon>
        <taxon>Phyllobacteriaceae</taxon>
        <taxon>Phyllobacterium</taxon>
    </lineage>
</organism>
<dbReference type="Proteomes" id="UP001237780">
    <property type="component" value="Unassembled WGS sequence"/>
</dbReference>
<evidence type="ECO:0000313" key="1">
    <source>
        <dbReference type="EMBL" id="MDQ0996598.1"/>
    </source>
</evidence>